<dbReference type="EMBL" id="MFLZ01000036">
    <property type="protein sequence ID" value="OGG79268.1"/>
    <property type="molecule type" value="Genomic_DNA"/>
</dbReference>
<name>A0A1F6F074_9BACT</name>
<evidence type="ECO:0000313" key="2">
    <source>
        <dbReference type="Proteomes" id="UP000177372"/>
    </source>
</evidence>
<reference evidence="1 2" key="1">
    <citation type="journal article" date="2016" name="Nat. Commun.">
        <title>Thousands of microbial genomes shed light on interconnected biogeochemical processes in an aquifer system.</title>
        <authorList>
            <person name="Anantharaman K."/>
            <person name="Brown C.T."/>
            <person name="Hug L.A."/>
            <person name="Sharon I."/>
            <person name="Castelle C.J."/>
            <person name="Probst A.J."/>
            <person name="Thomas B.C."/>
            <person name="Singh A."/>
            <person name="Wilkins M.J."/>
            <person name="Karaoz U."/>
            <person name="Brodie E.L."/>
            <person name="Williams K.H."/>
            <person name="Hubbard S.S."/>
            <person name="Banfield J.F."/>
        </authorList>
    </citation>
    <scope>NUCLEOTIDE SEQUENCE [LARGE SCALE GENOMIC DNA]</scope>
</reference>
<dbReference type="AlphaFoldDB" id="A0A1F6F074"/>
<sequence>MRGGYGDTRCGRKVGNDMQQQYVLDFLIDDALKITSDRGPRARSALMALRLGLPNLFTLERDKKLALILLRGSWRSRRFVGMHLSQEVREWAQARLEEESRRRQAHHIKIGGGT</sequence>
<proteinExistence type="predicted"/>
<accession>A0A1F6F074</accession>
<protein>
    <submittedName>
        <fullName evidence="1">Uncharacterized protein</fullName>
    </submittedName>
</protein>
<gene>
    <name evidence="1" type="ORF">A3A39_03290</name>
</gene>
<dbReference type="Proteomes" id="UP000177372">
    <property type="component" value="Unassembled WGS sequence"/>
</dbReference>
<organism evidence="1 2">
    <name type="scientific">Candidatus Kaiserbacteria bacterium RIFCSPLOWO2_01_FULL_54_13</name>
    <dbReference type="NCBI Taxonomy" id="1798512"/>
    <lineage>
        <taxon>Bacteria</taxon>
        <taxon>Candidatus Kaiseribacteriota</taxon>
    </lineage>
</organism>
<evidence type="ECO:0000313" key="1">
    <source>
        <dbReference type="EMBL" id="OGG79268.1"/>
    </source>
</evidence>
<comment type="caution">
    <text evidence="1">The sequence shown here is derived from an EMBL/GenBank/DDBJ whole genome shotgun (WGS) entry which is preliminary data.</text>
</comment>